<dbReference type="Pfam" id="PF10502">
    <property type="entry name" value="Peptidase_S26"/>
    <property type="match status" value="1"/>
</dbReference>
<evidence type="ECO:0000256" key="8">
    <source>
        <dbReference type="RuleBase" id="RU362042"/>
    </source>
</evidence>
<dbReference type="InterPro" id="IPR019758">
    <property type="entry name" value="Pept_S26A_signal_pept_1_CS"/>
</dbReference>
<dbReference type="Proteomes" id="UP001218246">
    <property type="component" value="Unassembled WGS sequence"/>
</dbReference>
<name>A0ABT6H2Z6_9BACI</name>
<dbReference type="CDD" id="cd06530">
    <property type="entry name" value="S26_SPase_I"/>
    <property type="match status" value="1"/>
</dbReference>
<evidence type="ECO:0000256" key="2">
    <source>
        <dbReference type="ARBA" id="ARBA00004401"/>
    </source>
</evidence>
<dbReference type="GO" id="GO:0009003">
    <property type="term" value="F:signal peptidase activity"/>
    <property type="evidence" value="ECO:0007669"/>
    <property type="project" value="UniProtKB-EC"/>
</dbReference>
<dbReference type="PRINTS" id="PR00727">
    <property type="entry name" value="LEADERPTASE"/>
</dbReference>
<dbReference type="PROSITE" id="PS00501">
    <property type="entry name" value="SPASE_I_1"/>
    <property type="match status" value="1"/>
</dbReference>
<dbReference type="RefSeq" id="WP_278017998.1">
    <property type="nucleotide sequence ID" value="NZ_JARRRY010000001.1"/>
</dbReference>
<evidence type="ECO:0000256" key="5">
    <source>
        <dbReference type="ARBA" id="ARBA00022670"/>
    </source>
</evidence>
<keyword evidence="11" id="KW-1185">Reference proteome</keyword>
<evidence type="ECO:0000256" key="7">
    <source>
        <dbReference type="RuleBase" id="RU003993"/>
    </source>
</evidence>
<organism evidence="10 11">
    <name type="scientific">Ectobacillus antri</name>
    <dbReference type="NCBI Taxonomy" id="2486280"/>
    <lineage>
        <taxon>Bacteria</taxon>
        <taxon>Bacillati</taxon>
        <taxon>Bacillota</taxon>
        <taxon>Bacilli</taxon>
        <taxon>Bacillales</taxon>
        <taxon>Bacillaceae</taxon>
        <taxon>Ectobacillus</taxon>
    </lineage>
</organism>
<dbReference type="InterPro" id="IPR036286">
    <property type="entry name" value="LexA/Signal_pep-like_sf"/>
</dbReference>
<keyword evidence="5 7" id="KW-0645">Protease</keyword>
<comment type="similarity">
    <text evidence="3 8">Belongs to the peptidase S26 family.</text>
</comment>
<dbReference type="InterPro" id="IPR000223">
    <property type="entry name" value="Pept_S26A_signal_pept_1"/>
</dbReference>
<comment type="catalytic activity">
    <reaction evidence="1 7">
        <text>Cleavage of hydrophobic, N-terminal signal or leader sequences from secreted and periplasmic proteins.</text>
        <dbReference type="EC" id="3.4.21.89"/>
    </reaction>
</comment>
<dbReference type="InterPro" id="IPR019757">
    <property type="entry name" value="Pept_S26A_signal_pept_1_Lys-AS"/>
</dbReference>
<keyword evidence="6 7" id="KW-0378">Hydrolase</keyword>
<evidence type="ECO:0000256" key="6">
    <source>
        <dbReference type="ARBA" id="ARBA00022801"/>
    </source>
</evidence>
<dbReference type="EC" id="3.4.21.89" evidence="4 7"/>
<dbReference type="PROSITE" id="PS00761">
    <property type="entry name" value="SPASE_I_3"/>
    <property type="match status" value="1"/>
</dbReference>
<dbReference type="PROSITE" id="PS00760">
    <property type="entry name" value="SPASE_I_2"/>
    <property type="match status" value="1"/>
</dbReference>
<evidence type="ECO:0000313" key="11">
    <source>
        <dbReference type="Proteomes" id="UP001218246"/>
    </source>
</evidence>
<comment type="caution">
    <text evidence="10">The sequence shown here is derived from an EMBL/GenBank/DDBJ whole genome shotgun (WGS) entry which is preliminary data.</text>
</comment>
<dbReference type="EMBL" id="JARULN010000001">
    <property type="protein sequence ID" value="MDG5753079.1"/>
    <property type="molecule type" value="Genomic_DNA"/>
</dbReference>
<sequence length="182" mass="21164">MNEIWSWVRSILLALALAFFTSVFLVQPYRVEGHSMDPTLHDQERIMVSKLSHTFRSTPDYGDIVIIDSRVDRERSWSDDVSENAIYQLLSPEQPEGFLYVKRIIGKPGDVIELKNEKVYRNGKPLKETYIKEPMMVMNEGKWVVPKHHVFVMGDNRNNSRDSREIGFVPIDHVLGKKIFSE</sequence>
<evidence type="ECO:0000259" key="9">
    <source>
        <dbReference type="Pfam" id="PF10502"/>
    </source>
</evidence>
<proteinExistence type="inferred from homology"/>
<dbReference type="Gene3D" id="2.10.109.10">
    <property type="entry name" value="Umud Fragment, subunit A"/>
    <property type="match status" value="1"/>
</dbReference>
<feature type="domain" description="Peptidase S26" evidence="9">
    <location>
        <begin position="5"/>
        <end position="179"/>
    </location>
</feature>
<evidence type="ECO:0000256" key="3">
    <source>
        <dbReference type="ARBA" id="ARBA00009370"/>
    </source>
</evidence>
<dbReference type="NCBIfam" id="TIGR02227">
    <property type="entry name" value="sigpep_I_bact"/>
    <property type="match status" value="1"/>
</dbReference>
<protein>
    <recommendedName>
        <fullName evidence="4 7">Signal peptidase I</fullName>
        <ecNumber evidence="4 7">3.4.21.89</ecNumber>
    </recommendedName>
</protein>
<dbReference type="InterPro" id="IPR019756">
    <property type="entry name" value="Pept_S26A_signal_pept_1_Ser-AS"/>
</dbReference>
<dbReference type="PANTHER" id="PTHR43390">
    <property type="entry name" value="SIGNAL PEPTIDASE I"/>
    <property type="match status" value="1"/>
</dbReference>
<dbReference type="SUPFAM" id="SSF51306">
    <property type="entry name" value="LexA/Signal peptidase"/>
    <property type="match status" value="1"/>
</dbReference>
<evidence type="ECO:0000256" key="1">
    <source>
        <dbReference type="ARBA" id="ARBA00000677"/>
    </source>
</evidence>
<reference evidence="10 11" key="1">
    <citation type="submission" date="2023-04" db="EMBL/GenBank/DDBJ databases">
        <title>Ectobacillus antri isolated from activated sludge.</title>
        <authorList>
            <person name="Yan P."/>
            <person name="Liu X."/>
        </authorList>
    </citation>
    <scope>NUCLEOTIDE SEQUENCE [LARGE SCALE GENOMIC DNA]</scope>
    <source>
        <strain evidence="10 11">C18H</strain>
    </source>
</reference>
<evidence type="ECO:0000313" key="10">
    <source>
        <dbReference type="EMBL" id="MDG5753079.1"/>
    </source>
</evidence>
<dbReference type="InterPro" id="IPR019533">
    <property type="entry name" value="Peptidase_S26"/>
</dbReference>
<dbReference type="PANTHER" id="PTHR43390:SF1">
    <property type="entry name" value="CHLOROPLAST PROCESSING PEPTIDASE"/>
    <property type="match status" value="1"/>
</dbReference>
<gene>
    <name evidence="10" type="primary">lepB</name>
    <name evidence="10" type="ORF">P6P90_03575</name>
</gene>
<comment type="subcellular location">
    <subcellularLocation>
        <location evidence="2">Cell membrane</location>
        <topology evidence="2">Single-pass type II membrane protein</topology>
    </subcellularLocation>
    <subcellularLocation>
        <location evidence="8">Membrane</location>
        <topology evidence="8">Single-pass type II membrane protein</topology>
    </subcellularLocation>
</comment>
<accession>A0ABT6H2Z6</accession>
<evidence type="ECO:0000256" key="4">
    <source>
        <dbReference type="ARBA" id="ARBA00013208"/>
    </source>
</evidence>